<reference evidence="1" key="1">
    <citation type="submission" date="2020-05" db="UniProtKB">
        <authorList>
            <consortium name="EnsemblMetazoa"/>
        </authorList>
    </citation>
    <scope>IDENTIFICATION</scope>
    <source>
        <strain evidence="1">Yale</strain>
    </source>
</reference>
<name>A0A1B0GEJ9_GLOMM</name>
<keyword evidence="2" id="KW-1185">Reference proteome</keyword>
<dbReference type="VEuPathDB" id="VectorBase:GMOY011722"/>
<dbReference type="Proteomes" id="UP000092444">
    <property type="component" value="Unassembled WGS sequence"/>
</dbReference>
<dbReference type="SUPFAM" id="SSF56672">
    <property type="entry name" value="DNA/RNA polymerases"/>
    <property type="match status" value="1"/>
</dbReference>
<dbReference type="GO" id="GO:0071897">
    <property type="term" value="P:DNA biosynthetic process"/>
    <property type="evidence" value="ECO:0007669"/>
    <property type="project" value="UniProtKB-ARBA"/>
</dbReference>
<dbReference type="AlphaFoldDB" id="A0A1B0GEJ9"/>
<protein>
    <submittedName>
        <fullName evidence="1">Uncharacterized protein</fullName>
    </submittedName>
</protein>
<dbReference type="InterPro" id="IPR043502">
    <property type="entry name" value="DNA/RNA_pol_sf"/>
</dbReference>
<evidence type="ECO:0000313" key="2">
    <source>
        <dbReference type="Proteomes" id="UP000092444"/>
    </source>
</evidence>
<dbReference type="EnsemblMetazoa" id="GMOY011722-RA">
    <property type="protein sequence ID" value="GMOY011722-PA"/>
    <property type="gene ID" value="GMOY011722"/>
</dbReference>
<organism evidence="1 2">
    <name type="scientific">Glossina morsitans morsitans</name>
    <name type="common">Savannah tsetse fly</name>
    <dbReference type="NCBI Taxonomy" id="37546"/>
    <lineage>
        <taxon>Eukaryota</taxon>
        <taxon>Metazoa</taxon>
        <taxon>Ecdysozoa</taxon>
        <taxon>Arthropoda</taxon>
        <taxon>Hexapoda</taxon>
        <taxon>Insecta</taxon>
        <taxon>Pterygota</taxon>
        <taxon>Neoptera</taxon>
        <taxon>Endopterygota</taxon>
        <taxon>Diptera</taxon>
        <taxon>Brachycera</taxon>
        <taxon>Muscomorpha</taxon>
        <taxon>Hippoboscoidea</taxon>
        <taxon>Glossinidae</taxon>
        <taxon>Glossina</taxon>
    </lineage>
</organism>
<proteinExistence type="predicted"/>
<evidence type="ECO:0000313" key="1">
    <source>
        <dbReference type="EnsemblMetazoa" id="GMOY011722-PA"/>
    </source>
</evidence>
<dbReference type="PhylomeDB" id="A0A1B0GEJ9"/>
<accession>A0A1B0GEJ9</accession>
<dbReference type="EMBL" id="CCAG010012307">
    <property type="status" value="NOT_ANNOTATED_CDS"/>
    <property type="molecule type" value="Genomic_DNA"/>
</dbReference>
<dbReference type="PANTHER" id="PTHR31511:SF12">
    <property type="entry name" value="RHO TERMINATION FACTOR N-TERMINAL DOMAIN-CONTAINING PROTEIN"/>
    <property type="match status" value="1"/>
</dbReference>
<dbReference type="PANTHER" id="PTHR31511">
    <property type="entry name" value="PROTEIN CBG23764"/>
    <property type="match status" value="1"/>
</dbReference>
<sequence length="116" mass="13902">MVNFISLKLLDDMIAIQMNKVRVEYNKPIYIGFTVLELSKWKMYNFHYDYMKPKYKVNINLSYMDTDSFIYDIETNDLYDDIRDDINCHFDTSAYPKQNIFNIPLLNKKVLGMMKG</sequence>
<dbReference type="STRING" id="37546.A0A1B0GEJ9"/>